<feature type="transmembrane region" description="Helical" evidence="1">
    <location>
        <begin position="6"/>
        <end position="26"/>
    </location>
</feature>
<dbReference type="RefSeq" id="WP_018373193.1">
    <property type="nucleotide sequence ID" value="NZ_JBCLRV010000029.1"/>
</dbReference>
<dbReference type="EMBL" id="LT906439">
    <property type="protein sequence ID" value="SNU86591.1"/>
    <property type="molecule type" value="Genomic_DNA"/>
</dbReference>
<keyword evidence="1" id="KW-0472">Membrane</keyword>
<dbReference type="Proteomes" id="UP000215185">
    <property type="component" value="Chromosome 1"/>
</dbReference>
<dbReference type="InterPro" id="IPR024515">
    <property type="entry name" value="DUF3397"/>
</dbReference>
<protein>
    <submittedName>
        <fullName evidence="2">Membrane protein</fullName>
    </submittedName>
</protein>
<evidence type="ECO:0000256" key="1">
    <source>
        <dbReference type="SAM" id="Phobius"/>
    </source>
</evidence>
<dbReference type="eggNOG" id="ENOG5033HF9">
    <property type="taxonomic scope" value="Bacteria"/>
</dbReference>
<evidence type="ECO:0000313" key="3">
    <source>
        <dbReference type="Proteomes" id="UP000215185"/>
    </source>
</evidence>
<keyword evidence="3" id="KW-1185">Reference proteome</keyword>
<organism evidence="2 3">
    <name type="scientific">Streptococcus merionis</name>
    <dbReference type="NCBI Taxonomy" id="400065"/>
    <lineage>
        <taxon>Bacteria</taxon>
        <taxon>Bacillati</taxon>
        <taxon>Bacillota</taxon>
        <taxon>Bacilli</taxon>
        <taxon>Lactobacillales</taxon>
        <taxon>Streptococcaceae</taxon>
        <taxon>Streptococcus</taxon>
    </lineage>
</organism>
<dbReference type="Pfam" id="PF11877">
    <property type="entry name" value="DUF3397"/>
    <property type="match status" value="1"/>
</dbReference>
<accession>A0A239SMD3</accession>
<dbReference type="KEGG" id="smen:SAMEA4412692_0294"/>
<keyword evidence="1" id="KW-1133">Transmembrane helix</keyword>
<dbReference type="STRING" id="1123308.GCA_000380085_00623"/>
<sequence>MLFLKVISVLFLLLGFPLAMAITGLFRLRHFKLGVPDIALPLYAGAIYIISARTFYHSLLALYVLLLAILLLGITLYYLITKRTIRFHRVFKIFWRLSFLMTVLFYLALVIYVLIFV</sequence>
<feature type="transmembrane region" description="Helical" evidence="1">
    <location>
        <begin position="62"/>
        <end position="81"/>
    </location>
</feature>
<dbReference type="AlphaFoldDB" id="A0A239SMD3"/>
<gene>
    <name evidence="2" type="ORF">SAMEA4412692_00294</name>
</gene>
<name>A0A239SMD3_9STRE</name>
<reference evidence="2 3" key="1">
    <citation type="submission" date="2017-06" db="EMBL/GenBank/DDBJ databases">
        <authorList>
            <consortium name="Pathogen Informatics"/>
        </authorList>
    </citation>
    <scope>NUCLEOTIDE SEQUENCE [LARGE SCALE GENOMIC DNA]</scope>
    <source>
        <strain evidence="2 3">NCTC13788</strain>
    </source>
</reference>
<feature type="transmembrane region" description="Helical" evidence="1">
    <location>
        <begin position="38"/>
        <end position="56"/>
    </location>
</feature>
<feature type="transmembrane region" description="Helical" evidence="1">
    <location>
        <begin position="93"/>
        <end position="115"/>
    </location>
</feature>
<evidence type="ECO:0000313" key="2">
    <source>
        <dbReference type="EMBL" id="SNU86591.1"/>
    </source>
</evidence>
<dbReference type="OrthoDB" id="2237252at2"/>
<proteinExistence type="predicted"/>
<keyword evidence="1" id="KW-0812">Transmembrane</keyword>